<dbReference type="PANTHER" id="PTHR13060:SF0">
    <property type="entry name" value="PROTEIN ECDYSONELESS HOMOLOG"/>
    <property type="match status" value="1"/>
</dbReference>
<keyword evidence="2" id="KW-1185">Reference proteome</keyword>
<sequence length="226" mass="26289">MNGSNILECIREDDFIEYFLFPDLGFLSEDEQELILNETLQKCEDIVRDITRHHLWHKDGFSLRPRTSNTNKLLEGTQKNENLPPHLYGVTHFGENIEDEWLIVYIVLELTRQIPKLIGRMIDVDGEFLLIEAADVLPEWVNPETAENRVYLHDGKIHIIEPTFSEGKTRVNINEVVKCIYDDAVKTVASTEIQNAVFKRIEGYPKKSRKTYILLGCMFQLELQLL</sequence>
<proteinExistence type="predicted"/>
<evidence type="ECO:0000313" key="2">
    <source>
        <dbReference type="Proteomes" id="UP001516400"/>
    </source>
</evidence>
<dbReference type="EMBL" id="JABFTP020000165">
    <property type="protein sequence ID" value="KAL3284741.1"/>
    <property type="molecule type" value="Genomic_DNA"/>
</dbReference>
<gene>
    <name evidence="1" type="ORF">HHI36_018886</name>
</gene>
<comment type="caution">
    <text evidence="1">The sequence shown here is derived from an EMBL/GenBank/DDBJ whole genome shotgun (WGS) entry which is preliminary data.</text>
</comment>
<dbReference type="Pfam" id="PF07093">
    <property type="entry name" value="SGT1"/>
    <property type="match status" value="1"/>
</dbReference>
<dbReference type="Proteomes" id="UP001516400">
    <property type="component" value="Unassembled WGS sequence"/>
</dbReference>
<accession>A0ABD2P245</accession>
<name>A0ABD2P245_9CUCU</name>
<protein>
    <submittedName>
        <fullName evidence="1">Uncharacterized protein</fullName>
    </submittedName>
</protein>
<dbReference type="InterPro" id="IPR010770">
    <property type="entry name" value="Ecd"/>
</dbReference>
<dbReference type="AlphaFoldDB" id="A0ABD2P245"/>
<dbReference type="PANTHER" id="PTHR13060">
    <property type="entry name" value="SGT1 PROTEIN HSGT1 SUPPRESSOR OF GCR2"/>
    <property type="match status" value="1"/>
</dbReference>
<evidence type="ECO:0000313" key="1">
    <source>
        <dbReference type="EMBL" id="KAL3284741.1"/>
    </source>
</evidence>
<organism evidence="1 2">
    <name type="scientific">Cryptolaemus montrouzieri</name>
    <dbReference type="NCBI Taxonomy" id="559131"/>
    <lineage>
        <taxon>Eukaryota</taxon>
        <taxon>Metazoa</taxon>
        <taxon>Ecdysozoa</taxon>
        <taxon>Arthropoda</taxon>
        <taxon>Hexapoda</taxon>
        <taxon>Insecta</taxon>
        <taxon>Pterygota</taxon>
        <taxon>Neoptera</taxon>
        <taxon>Endopterygota</taxon>
        <taxon>Coleoptera</taxon>
        <taxon>Polyphaga</taxon>
        <taxon>Cucujiformia</taxon>
        <taxon>Coccinelloidea</taxon>
        <taxon>Coccinellidae</taxon>
        <taxon>Scymninae</taxon>
        <taxon>Scymnini</taxon>
        <taxon>Cryptolaemus</taxon>
    </lineage>
</organism>
<reference evidence="1 2" key="1">
    <citation type="journal article" date="2021" name="BMC Biol.">
        <title>Horizontally acquired antibacterial genes associated with adaptive radiation of ladybird beetles.</title>
        <authorList>
            <person name="Li H.S."/>
            <person name="Tang X.F."/>
            <person name="Huang Y.H."/>
            <person name="Xu Z.Y."/>
            <person name="Chen M.L."/>
            <person name="Du X.Y."/>
            <person name="Qiu B.Y."/>
            <person name="Chen P.T."/>
            <person name="Zhang W."/>
            <person name="Slipinski A."/>
            <person name="Escalona H.E."/>
            <person name="Waterhouse R.M."/>
            <person name="Zwick A."/>
            <person name="Pang H."/>
        </authorList>
    </citation>
    <scope>NUCLEOTIDE SEQUENCE [LARGE SCALE GENOMIC DNA]</scope>
    <source>
        <strain evidence="1">SYSU2018</strain>
    </source>
</reference>